<dbReference type="SUPFAM" id="SSF54909">
    <property type="entry name" value="Dimeric alpha+beta barrel"/>
    <property type="match status" value="1"/>
</dbReference>
<dbReference type="RefSeq" id="WP_343978895.1">
    <property type="nucleotide sequence ID" value="NZ_BAAAHK010000017.1"/>
</dbReference>
<name>A0ABN1REU9_9ACTN</name>
<dbReference type="InterPro" id="IPR005545">
    <property type="entry name" value="YCII"/>
</dbReference>
<keyword evidence="4" id="KW-1185">Reference proteome</keyword>
<evidence type="ECO:0000313" key="4">
    <source>
        <dbReference type="Proteomes" id="UP001500542"/>
    </source>
</evidence>
<proteinExistence type="inferred from homology"/>
<evidence type="ECO:0000313" key="3">
    <source>
        <dbReference type="EMBL" id="GAA0955905.1"/>
    </source>
</evidence>
<accession>A0ABN1REU9</accession>
<dbReference type="Proteomes" id="UP001500542">
    <property type="component" value="Unassembled WGS sequence"/>
</dbReference>
<reference evidence="3 4" key="1">
    <citation type="journal article" date="2019" name="Int. J. Syst. Evol. Microbiol.">
        <title>The Global Catalogue of Microorganisms (GCM) 10K type strain sequencing project: providing services to taxonomists for standard genome sequencing and annotation.</title>
        <authorList>
            <consortium name="The Broad Institute Genomics Platform"/>
            <consortium name="The Broad Institute Genome Sequencing Center for Infectious Disease"/>
            <person name="Wu L."/>
            <person name="Ma J."/>
        </authorList>
    </citation>
    <scope>NUCLEOTIDE SEQUENCE [LARGE SCALE GENOMIC DNA]</scope>
    <source>
        <strain evidence="3 4">JCM 10977</strain>
    </source>
</reference>
<comment type="similarity">
    <text evidence="1">Belongs to the YciI family.</text>
</comment>
<feature type="domain" description="YCII-related" evidence="2">
    <location>
        <begin position="16"/>
        <end position="94"/>
    </location>
</feature>
<dbReference type="Gene3D" id="3.30.70.1060">
    <property type="entry name" value="Dimeric alpha+beta barrel"/>
    <property type="match status" value="1"/>
</dbReference>
<sequence length="118" mass="13088">MQFDRYTVILLTLRADAPVMTDEEAADLQNRHLAHGAGLRDRGLVLARGPLTDQDDERYRGFSIWSVDQETARRHAEADPAVQAGRLAVEVMTWMMPAGNLHFSDVPSPRSVAEATAD</sequence>
<dbReference type="InterPro" id="IPR011008">
    <property type="entry name" value="Dimeric_a/b-barrel"/>
</dbReference>
<dbReference type="Pfam" id="PF03795">
    <property type="entry name" value="YCII"/>
    <property type="match status" value="1"/>
</dbReference>
<evidence type="ECO:0000256" key="1">
    <source>
        <dbReference type="ARBA" id="ARBA00007689"/>
    </source>
</evidence>
<comment type="caution">
    <text evidence="3">The sequence shown here is derived from an EMBL/GenBank/DDBJ whole genome shotgun (WGS) entry which is preliminary data.</text>
</comment>
<dbReference type="EMBL" id="BAAAHK010000017">
    <property type="protein sequence ID" value="GAA0955905.1"/>
    <property type="molecule type" value="Genomic_DNA"/>
</dbReference>
<evidence type="ECO:0000259" key="2">
    <source>
        <dbReference type="Pfam" id="PF03795"/>
    </source>
</evidence>
<gene>
    <name evidence="3" type="ORF">GCM10009554_64510</name>
</gene>
<protein>
    <recommendedName>
        <fullName evidence="2">YCII-related domain-containing protein</fullName>
    </recommendedName>
</protein>
<organism evidence="3 4">
    <name type="scientific">Kribbella koreensis</name>
    <dbReference type="NCBI Taxonomy" id="57909"/>
    <lineage>
        <taxon>Bacteria</taxon>
        <taxon>Bacillati</taxon>
        <taxon>Actinomycetota</taxon>
        <taxon>Actinomycetes</taxon>
        <taxon>Propionibacteriales</taxon>
        <taxon>Kribbellaceae</taxon>
        <taxon>Kribbella</taxon>
    </lineage>
</organism>